<organism evidence="1 2">
    <name type="scientific">Photorhabdus thracensis</name>
    <dbReference type="NCBI Taxonomy" id="230089"/>
    <lineage>
        <taxon>Bacteria</taxon>
        <taxon>Pseudomonadati</taxon>
        <taxon>Pseudomonadota</taxon>
        <taxon>Gammaproteobacteria</taxon>
        <taxon>Enterobacterales</taxon>
        <taxon>Morganellaceae</taxon>
        <taxon>Photorhabdus</taxon>
    </lineage>
</organism>
<dbReference type="KEGG" id="ptt:VY86_11670"/>
<reference evidence="1 2" key="1">
    <citation type="journal article" date="2015" name="J. Biotechnol.">
        <title>Complete genome sequence of Photorhabdus temperata subsp. thracensis 39-8(T), an entomopathogenic bacterium for the improved commercial bioinsecticide.</title>
        <authorList>
            <person name="Kwak Y."/>
            <person name="Shin J.H."/>
        </authorList>
    </citation>
    <scope>NUCLEOTIDE SEQUENCE [LARGE SCALE GENOMIC DNA]</scope>
    <source>
        <strain evidence="1 2">DSM 15199</strain>
    </source>
</reference>
<dbReference type="AlphaFoldDB" id="A0A0F7LL02"/>
<dbReference type="OrthoDB" id="5020258at2"/>
<evidence type="ECO:0000313" key="2">
    <source>
        <dbReference type="Proteomes" id="UP000034866"/>
    </source>
</evidence>
<dbReference type="RefSeq" id="WP_046975057.1">
    <property type="nucleotide sequence ID" value="NZ_CP011104.1"/>
</dbReference>
<dbReference type="STRING" id="230089.VY86_11670"/>
<protein>
    <submittedName>
        <fullName evidence="1">Regulatory protein</fullName>
    </submittedName>
</protein>
<reference evidence="2" key="2">
    <citation type="submission" date="2015-03" db="EMBL/GenBank/DDBJ databases">
        <title>Genome sequence of Azospirillum thiophilum strain DSM 21654T.</title>
        <authorList>
            <person name="Kwak Y."/>
            <person name="Shin J.-H."/>
        </authorList>
    </citation>
    <scope>NUCLEOTIDE SEQUENCE [LARGE SCALE GENOMIC DNA]</scope>
    <source>
        <strain evidence="2">DSM 15199</strain>
    </source>
</reference>
<proteinExistence type="predicted"/>
<evidence type="ECO:0000313" key="1">
    <source>
        <dbReference type="EMBL" id="AKH63884.1"/>
    </source>
</evidence>
<dbReference type="NCBIfam" id="NF033832">
    <property type="entry name" value="sce7726_fam"/>
    <property type="match status" value="1"/>
</dbReference>
<dbReference type="EMBL" id="CP011104">
    <property type="protein sequence ID" value="AKH63884.1"/>
    <property type="molecule type" value="Genomic_DNA"/>
</dbReference>
<accession>A0A0F7LL02</accession>
<dbReference type="Proteomes" id="UP000034866">
    <property type="component" value="Chromosome"/>
</dbReference>
<dbReference type="InterPro" id="IPR047729">
    <property type="entry name" value="Sce7726-like"/>
</dbReference>
<name>A0A0F7LL02_9GAMM</name>
<gene>
    <name evidence="1" type="ORF">VY86_11670</name>
</gene>
<keyword evidence="2" id="KW-1185">Reference proteome</keyword>
<sequence>MKDIDVRRAVHSKILKEHHKDPDTLIIDEFTMSLGASRADITVINGLMHGYEIKSKSDNLLRLPLQIQYYSSVMDKVTLVVSETHSKPAMEIIPDWWGVKIVTQGARNGIHLHTERHNRLNPSIDKVSLSMLLWKEEMLEIFSDLGKGRGLKSKPRRVLWNKLAETLDTDELRDLVRKKLKARTNWKAERLP</sequence>